<accession>A0A7S2RD36</accession>
<evidence type="ECO:0000256" key="7">
    <source>
        <dbReference type="SAM" id="MobiDB-lite"/>
    </source>
</evidence>
<feature type="transmembrane region" description="Helical" evidence="8">
    <location>
        <begin position="184"/>
        <end position="207"/>
    </location>
</feature>
<dbReference type="PROSITE" id="PS01023">
    <property type="entry name" value="PTR2_2"/>
    <property type="match status" value="1"/>
</dbReference>
<dbReference type="GO" id="GO:0006857">
    <property type="term" value="P:oligopeptide transport"/>
    <property type="evidence" value="ECO:0007669"/>
    <property type="project" value="InterPro"/>
</dbReference>
<keyword evidence="6" id="KW-0813">Transport</keyword>
<dbReference type="Gene3D" id="1.20.1250.20">
    <property type="entry name" value="MFS general substrate transporter like domains"/>
    <property type="match status" value="1"/>
</dbReference>
<dbReference type="SUPFAM" id="SSF103473">
    <property type="entry name" value="MFS general substrate transporter"/>
    <property type="match status" value="1"/>
</dbReference>
<organism evidence="9">
    <name type="scientific">Mucochytrium quahogii</name>
    <dbReference type="NCBI Taxonomy" id="96639"/>
    <lineage>
        <taxon>Eukaryota</taxon>
        <taxon>Sar</taxon>
        <taxon>Stramenopiles</taxon>
        <taxon>Bigyra</taxon>
        <taxon>Labyrinthulomycetes</taxon>
        <taxon>Thraustochytrida</taxon>
        <taxon>Thraustochytriidae</taxon>
        <taxon>Mucochytrium</taxon>
    </lineage>
</organism>
<feature type="region of interest" description="Disordered" evidence="7">
    <location>
        <begin position="1"/>
        <end position="30"/>
    </location>
</feature>
<dbReference type="GO" id="GO:0022857">
    <property type="term" value="F:transmembrane transporter activity"/>
    <property type="evidence" value="ECO:0007669"/>
    <property type="project" value="InterPro"/>
</dbReference>
<feature type="transmembrane region" description="Helical" evidence="8">
    <location>
        <begin position="375"/>
        <end position="394"/>
    </location>
</feature>
<proteinExistence type="inferred from homology"/>
<feature type="transmembrane region" description="Helical" evidence="8">
    <location>
        <begin position="149"/>
        <end position="172"/>
    </location>
</feature>
<evidence type="ECO:0000256" key="6">
    <source>
        <dbReference type="RuleBase" id="RU003755"/>
    </source>
</evidence>
<keyword evidence="5 8" id="KW-0472">Membrane</keyword>
<evidence type="ECO:0000256" key="5">
    <source>
        <dbReference type="ARBA" id="ARBA00023136"/>
    </source>
</evidence>
<keyword evidence="4 8" id="KW-1133">Transmembrane helix</keyword>
<dbReference type="Pfam" id="PF00854">
    <property type="entry name" value="PTR2"/>
    <property type="match status" value="1"/>
</dbReference>
<evidence type="ECO:0000256" key="8">
    <source>
        <dbReference type="SAM" id="Phobius"/>
    </source>
</evidence>
<comment type="similarity">
    <text evidence="2 6">Belongs to the major facilitator superfamily. Proton-dependent oligopeptide transporter (POT/PTR) (TC 2.A.17) family.</text>
</comment>
<dbReference type="InterPro" id="IPR000109">
    <property type="entry name" value="POT_fam"/>
</dbReference>
<evidence type="ECO:0000256" key="3">
    <source>
        <dbReference type="ARBA" id="ARBA00022692"/>
    </source>
</evidence>
<evidence type="ECO:0000256" key="4">
    <source>
        <dbReference type="ARBA" id="ARBA00022989"/>
    </source>
</evidence>
<evidence type="ECO:0000256" key="2">
    <source>
        <dbReference type="ARBA" id="ARBA00005982"/>
    </source>
</evidence>
<feature type="transmembrane region" description="Helical" evidence="8">
    <location>
        <begin position="527"/>
        <end position="547"/>
    </location>
</feature>
<protein>
    <recommendedName>
        <fullName evidence="10">Peptide transporter</fullName>
    </recommendedName>
</protein>
<keyword evidence="3 6" id="KW-0812">Transmembrane</keyword>
<dbReference type="InterPro" id="IPR018456">
    <property type="entry name" value="PTR2_symporter_CS"/>
</dbReference>
<dbReference type="EMBL" id="HBHK01003670">
    <property type="protein sequence ID" value="CAD9667732.1"/>
    <property type="molecule type" value="Transcribed_RNA"/>
</dbReference>
<feature type="transmembrane region" description="Helical" evidence="8">
    <location>
        <begin position="227"/>
        <end position="246"/>
    </location>
</feature>
<feature type="transmembrane region" description="Helical" evidence="8">
    <location>
        <begin position="482"/>
        <end position="507"/>
    </location>
</feature>
<name>A0A7S2RD36_9STRA</name>
<dbReference type="GO" id="GO:0016020">
    <property type="term" value="C:membrane"/>
    <property type="evidence" value="ECO:0007669"/>
    <property type="project" value="UniProtKB-SubCell"/>
</dbReference>
<feature type="transmembrane region" description="Helical" evidence="8">
    <location>
        <begin position="440"/>
        <end position="462"/>
    </location>
</feature>
<dbReference type="AlphaFoldDB" id="A0A7S2RD36"/>
<evidence type="ECO:0008006" key="10">
    <source>
        <dbReference type="Google" id="ProtNLM"/>
    </source>
</evidence>
<reference evidence="9" key="1">
    <citation type="submission" date="2021-01" db="EMBL/GenBank/DDBJ databases">
        <authorList>
            <person name="Corre E."/>
            <person name="Pelletier E."/>
            <person name="Niang G."/>
            <person name="Scheremetjew M."/>
            <person name="Finn R."/>
            <person name="Kale V."/>
            <person name="Holt S."/>
            <person name="Cochrane G."/>
            <person name="Meng A."/>
            <person name="Brown T."/>
            <person name="Cohen L."/>
        </authorList>
    </citation>
    <scope>NUCLEOTIDE SEQUENCE</scope>
    <source>
        <strain evidence="9">NY070348D</strain>
    </source>
</reference>
<evidence type="ECO:0000256" key="1">
    <source>
        <dbReference type="ARBA" id="ARBA00004141"/>
    </source>
</evidence>
<comment type="subcellular location">
    <subcellularLocation>
        <location evidence="1 6">Membrane</location>
        <topology evidence="1 6">Multi-pass membrane protein</topology>
    </subcellularLocation>
</comment>
<feature type="transmembrane region" description="Helical" evidence="8">
    <location>
        <begin position="406"/>
        <end position="428"/>
    </location>
</feature>
<dbReference type="InterPro" id="IPR036259">
    <property type="entry name" value="MFS_trans_sf"/>
</dbReference>
<gene>
    <name evidence="9" type="ORF">QSP1433_LOCUS2188</name>
</gene>
<feature type="transmembrane region" description="Helical" evidence="8">
    <location>
        <begin position="252"/>
        <end position="273"/>
    </location>
</feature>
<feature type="transmembrane region" description="Helical" evidence="8">
    <location>
        <begin position="66"/>
        <end position="87"/>
    </location>
</feature>
<dbReference type="PANTHER" id="PTHR11654">
    <property type="entry name" value="OLIGOPEPTIDE TRANSPORTER-RELATED"/>
    <property type="match status" value="1"/>
</dbReference>
<feature type="transmembrane region" description="Helical" evidence="8">
    <location>
        <begin position="331"/>
        <end position="355"/>
    </location>
</feature>
<evidence type="ECO:0000313" key="9">
    <source>
        <dbReference type="EMBL" id="CAD9667732.1"/>
    </source>
</evidence>
<sequence length="566" mass="62203">MMGESSGHLGKVYAESNPGELEENRSSDAKDLENVHHEEQLAYVDPKYLSGDPNRPLKTVDNSGNVYTYVLNPFTYCVFFILILEALERLSYYGVSYTQTSYLSGHYSDTWSAGFSSVESASLTQTSTAIAYTAPFLGAIIADGFIGTYWTIAIFTGLVYIPGLLLIALTAYPFLLGDTFPTTLIRVALMVLYPLGAGCIKSCVNVLGAQQFHPLQKLALEQYYVQFYMFINIGALVGGIAIPIMCQQGDEFVFYAYLIPVVCLSVGLAIFVLGSGRYVKPKPQGSVILESVGAACRSLTVCPPSLERMKLSNGGRYEEAFVEKVKVMGALFLLMLYIVPFNMIYGQMLSVFIIQGNNMLPAGFIDASMMQNFDAISVLISGWLIGGYFYPFLAKRGIHLHMMTKFAIGTGFGVAAILCAIIVDYQIHSEYEKTGGQISVMWQIFSFMLVGTGEIFAISSAYEAAFNLSPDGFKSFGSAINLFFLGGIANYISTGILNACSSFFLSASGDDNLDTIEKYSESQVYKYMWILFGIAVAGVIVPMLPWSRQFYSFIERKSARIAQAQQ</sequence>